<comment type="caution">
    <text evidence="1">The sequence shown here is derived from an EMBL/GenBank/DDBJ whole genome shotgun (WGS) entry which is preliminary data.</text>
</comment>
<dbReference type="EMBL" id="MCZF01000271">
    <property type="protein sequence ID" value="PMM42675.1"/>
    <property type="molecule type" value="Genomic_DNA"/>
</dbReference>
<reference evidence="2" key="1">
    <citation type="submission" date="2016-07" db="EMBL/GenBank/DDBJ databases">
        <title>Nontailed viruses are major unrecognized killers of bacteria in the ocean.</title>
        <authorList>
            <person name="Kauffman K."/>
            <person name="Hussain F."/>
            <person name="Yang J."/>
            <person name="Arevalo P."/>
            <person name="Brown J."/>
            <person name="Cutler M."/>
            <person name="Kelly L."/>
            <person name="Polz M.F."/>
        </authorList>
    </citation>
    <scope>NUCLEOTIDE SEQUENCE [LARGE SCALE GENOMIC DNA]</scope>
    <source>
        <strain evidence="2">10N.261.48.B5</strain>
    </source>
</reference>
<evidence type="ECO:0000313" key="2">
    <source>
        <dbReference type="Proteomes" id="UP000235533"/>
    </source>
</evidence>
<dbReference type="AlphaFoldDB" id="A0A2N7JM59"/>
<dbReference type="RefSeq" id="WP_102553379.1">
    <property type="nucleotide sequence ID" value="NZ_MCZF01000271.1"/>
</dbReference>
<dbReference type="Proteomes" id="UP000235533">
    <property type="component" value="Unassembled WGS sequence"/>
</dbReference>
<evidence type="ECO:0000313" key="1">
    <source>
        <dbReference type="EMBL" id="PMM42675.1"/>
    </source>
</evidence>
<name>A0A2N7JM59_VIBSP</name>
<gene>
    <name evidence="1" type="ORF">BCT54_07975</name>
</gene>
<accession>A0A2N7JM59</accession>
<organism evidence="1 2">
    <name type="scientific">Vibrio splendidus</name>
    <dbReference type="NCBI Taxonomy" id="29497"/>
    <lineage>
        <taxon>Bacteria</taxon>
        <taxon>Pseudomonadati</taxon>
        <taxon>Pseudomonadota</taxon>
        <taxon>Gammaproteobacteria</taxon>
        <taxon>Vibrionales</taxon>
        <taxon>Vibrionaceae</taxon>
        <taxon>Vibrio</taxon>
    </lineage>
</organism>
<protein>
    <submittedName>
        <fullName evidence="1">Uncharacterized protein</fullName>
    </submittedName>
</protein>
<proteinExistence type="predicted"/>
<sequence>MEIGGYDEYRYEQLRSVGVGNLDKRLKYLKINESVEKECLDALHQMALQITQSSYREHCRQNKNAMDWINMMRGFVNQFKVALSMRHSWSLPDSIRLKVTDPEARALVEQMEMVTALSYYTFNSSALNTGMTGYTTKGKVLDSRAVDVWNSYKKWRQHSTSHVDVPVYRQITIPNPQNSAWWKYADDIVNGANPKGPVGTIKSSRYLSCSFHKGFIEGACFPVYKNTEGILNFIIRRAQGVNISAFSGYNSTNLANRLDETAVRLLNLNDPSINSVASYEKKYVNDVIEKSKTLFFEHRRINKMKQGFENMSKLMGFKSNDSAIAVQAEFLLPPSAQLSIDRIVKKPAYPGAANVPVLEVHCTYVRSTEKSNGLPQILAPSDQSMFLGPTKLYPADS</sequence>